<dbReference type="RefSeq" id="WP_126557203.1">
    <property type="nucleotide sequence ID" value="NZ_BIFS01000002.1"/>
</dbReference>
<dbReference type="Proteomes" id="UP000287188">
    <property type="component" value="Unassembled WGS sequence"/>
</dbReference>
<gene>
    <name evidence="1" type="ORF">KDK_76760</name>
</gene>
<comment type="caution">
    <text evidence="1">The sequence shown here is derived from an EMBL/GenBank/DDBJ whole genome shotgun (WGS) entry which is preliminary data.</text>
</comment>
<accession>A0A402AXP3</accession>
<evidence type="ECO:0000313" key="2">
    <source>
        <dbReference type="Proteomes" id="UP000287188"/>
    </source>
</evidence>
<dbReference type="SUPFAM" id="SSF51679">
    <property type="entry name" value="Bacterial luciferase-like"/>
    <property type="match status" value="1"/>
</dbReference>
<dbReference type="AlphaFoldDB" id="A0A402AXP3"/>
<name>A0A402AXP3_9CHLR</name>
<evidence type="ECO:0000313" key="1">
    <source>
        <dbReference type="EMBL" id="GCE23876.1"/>
    </source>
</evidence>
<reference evidence="2" key="1">
    <citation type="submission" date="2018-12" db="EMBL/GenBank/DDBJ databases">
        <title>Tengunoibacter tsumagoiensis gen. nov., sp. nov., Dictyobacter kobayashii sp. nov., D. alpinus sp. nov., and D. joshuensis sp. nov. and description of Dictyobacteraceae fam. nov. within the order Ktedonobacterales isolated from Tengu-no-mugimeshi.</title>
        <authorList>
            <person name="Wang C.M."/>
            <person name="Zheng Y."/>
            <person name="Sakai Y."/>
            <person name="Toyoda A."/>
            <person name="Minakuchi Y."/>
            <person name="Abe K."/>
            <person name="Yokota A."/>
            <person name="Yabe S."/>
        </authorList>
    </citation>
    <scope>NUCLEOTIDE SEQUENCE [LARGE SCALE GENOMIC DNA]</scope>
    <source>
        <strain evidence="2">Uno11</strain>
    </source>
</reference>
<dbReference type="InterPro" id="IPR036661">
    <property type="entry name" value="Luciferase-like_sf"/>
</dbReference>
<proteinExistence type="predicted"/>
<dbReference type="GO" id="GO:0016705">
    <property type="term" value="F:oxidoreductase activity, acting on paired donors, with incorporation or reduction of molecular oxygen"/>
    <property type="evidence" value="ECO:0007669"/>
    <property type="project" value="InterPro"/>
</dbReference>
<dbReference type="EMBL" id="BIFS01000002">
    <property type="protein sequence ID" value="GCE23876.1"/>
    <property type="molecule type" value="Genomic_DNA"/>
</dbReference>
<protein>
    <recommendedName>
        <fullName evidence="3">Luciferase-like domain-containing protein</fullName>
    </recommendedName>
</protein>
<sequence>MHELASGKIHNSSHTFVGTPRQIIDQMRPFIDLGIDYFILSCEGFPNLITLQTLVNDVIPQLSH</sequence>
<dbReference type="OrthoDB" id="7903015at2"/>
<organism evidence="1 2">
    <name type="scientific">Dictyobacter kobayashii</name>
    <dbReference type="NCBI Taxonomy" id="2014872"/>
    <lineage>
        <taxon>Bacteria</taxon>
        <taxon>Bacillati</taxon>
        <taxon>Chloroflexota</taxon>
        <taxon>Ktedonobacteria</taxon>
        <taxon>Ktedonobacterales</taxon>
        <taxon>Dictyobacteraceae</taxon>
        <taxon>Dictyobacter</taxon>
    </lineage>
</organism>
<dbReference type="Gene3D" id="3.20.20.30">
    <property type="entry name" value="Luciferase-like domain"/>
    <property type="match status" value="1"/>
</dbReference>
<keyword evidence="2" id="KW-1185">Reference proteome</keyword>
<evidence type="ECO:0008006" key="3">
    <source>
        <dbReference type="Google" id="ProtNLM"/>
    </source>
</evidence>